<feature type="compositionally biased region" description="Low complexity" evidence="1">
    <location>
        <begin position="411"/>
        <end position="420"/>
    </location>
</feature>
<feature type="domain" description="GH64" evidence="2">
    <location>
        <begin position="40"/>
        <end position="412"/>
    </location>
</feature>
<reference evidence="3 4" key="1">
    <citation type="submission" date="2015-09" db="EMBL/GenBank/DDBJ databases">
        <title>Host preference determinants of Valsa canker pathogens revealed by comparative genomics.</title>
        <authorList>
            <person name="Yin Z."/>
            <person name="Huang L."/>
        </authorList>
    </citation>
    <scope>NUCLEOTIDE SEQUENCE [LARGE SCALE GENOMIC DNA]</scope>
    <source>
        <strain evidence="3 4">03-1</strain>
    </source>
</reference>
<gene>
    <name evidence="3" type="ORF">VMCG_00126</name>
</gene>
<dbReference type="CDD" id="cd09220">
    <property type="entry name" value="GH64-GluB-like"/>
    <property type="match status" value="1"/>
</dbReference>
<dbReference type="Proteomes" id="UP000283895">
    <property type="component" value="Unassembled WGS sequence"/>
</dbReference>
<dbReference type="PANTHER" id="PTHR38165">
    <property type="match status" value="1"/>
</dbReference>
<accession>A0A423X8J1</accession>
<dbReference type="PROSITE" id="PS52006">
    <property type="entry name" value="GH64"/>
    <property type="match status" value="1"/>
</dbReference>
<evidence type="ECO:0000313" key="4">
    <source>
        <dbReference type="Proteomes" id="UP000283895"/>
    </source>
</evidence>
<dbReference type="STRING" id="356882.A0A423X8J1"/>
<evidence type="ECO:0000313" key="3">
    <source>
        <dbReference type="EMBL" id="ROW12271.1"/>
    </source>
</evidence>
<proteinExistence type="predicted"/>
<dbReference type="Pfam" id="PF16483">
    <property type="entry name" value="Glyco_hydro_64"/>
    <property type="match status" value="1"/>
</dbReference>
<sequence length="430" mass="44962">MSTDNDAVQAQKASNVLQAPLELKSVLTSPKTESLSTQTSSTLSVALVNNTSSSNAYAYITGLSIDKDSAVFLLQSDGSTVYYPTSPSSTGTALSQDCAIKLGAPGSTTTVTIPRTAGGRIWFSKDATLTFLLNPGPALVEPSVTNTSDPNYNIYWDFCEFTFNADQLYINISYVDFVSLPIALQLKNTSGTVTTVQGLPANGLDTVASDLTSQTATDGAGWSSLIVKASSGANLRALSPNSGIVMNSTLFNGYYQPYVAQVWSKYTGNNLQVDTQAEWGTVSGSVDTSTSKLTFGSAGSFSQPSAADIFSCSTGPFATGSSQELGNIAARLSAAFNRSTLLIDSLQPDNEVVSTYYANAVTNHYSRILHATNLDGKGYAFPYDDVAPSTGADQSGSLFDPNPQLLTVTVGGPSSAASHGSHGKSDVVEL</sequence>
<dbReference type="OrthoDB" id="5290283at2759"/>
<comment type="caution">
    <text evidence="3">The sequence shown here is derived from an EMBL/GenBank/DDBJ whole genome shotgun (WGS) entry which is preliminary data.</text>
</comment>
<dbReference type="EMBL" id="LKEA01000001">
    <property type="protein sequence ID" value="ROW12271.1"/>
    <property type="molecule type" value="Genomic_DNA"/>
</dbReference>
<organism evidence="3 4">
    <name type="scientific">Cytospora schulzeri</name>
    <dbReference type="NCBI Taxonomy" id="448051"/>
    <lineage>
        <taxon>Eukaryota</taxon>
        <taxon>Fungi</taxon>
        <taxon>Dikarya</taxon>
        <taxon>Ascomycota</taxon>
        <taxon>Pezizomycotina</taxon>
        <taxon>Sordariomycetes</taxon>
        <taxon>Sordariomycetidae</taxon>
        <taxon>Diaporthales</taxon>
        <taxon>Cytosporaceae</taxon>
        <taxon>Cytospora</taxon>
    </lineage>
</organism>
<feature type="region of interest" description="Disordered" evidence="1">
    <location>
        <begin position="410"/>
        <end position="430"/>
    </location>
</feature>
<name>A0A423X8J1_9PEZI</name>
<dbReference type="InterPro" id="IPR032477">
    <property type="entry name" value="Glyco_hydro_64"/>
</dbReference>
<dbReference type="InterPro" id="IPR037176">
    <property type="entry name" value="Osmotin/thaumatin-like_sf"/>
</dbReference>
<protein>
    <recommendedName>
        <fullName evidence="2">GH64 domain-containing protein</fullName>
    </recommendedName>
</protein>
<dbReference type="Gene3D" id="2.60.110.10">
    <property type="entry name" value="Thaumatin"/>
    <property type="match status" value="1"/>
</dbReference>
<dbReference type="Gene3D" id="3.30.920.50">
    <property type="entry name" value="Beta-1,3-glucanase, C-terminal domain"/>
    <property type="match status" value="1"/>
</dbReference>
<evidence type="ECO:0000256" key="1">
    <source>
        <dbReference type="SAM" id="MobiDB-lite"/>
    </source>
</evidence>
<dbReference type="AlphaFoldDB" id="A0A423X8J1"/>
<dbReference type="PANTHER" id="PTHR38165:SF1">
    <property type="entry name" value="GLUCANASE B"/>
    <property type="match status" value="1"/>
</dbReference>
<keyword evidence="4" id="KW-1185">Reference proteome</keyword>
<evidence type="ECO:0000259" key="2">
    <source>
        <dbReference type="PROSITE" id="PS52006"/>
    </source>
</evidence>
<dbReference type="InterPro" id="IPR042517">
    <property type="entry name" value="Glyco_hydro_64_N_2"/>
</dbReference>
<dbReference type="InterPro" id="IPR037398">
    <property type="entry name" value="Glyco_hydro_64_fam"/>
</dbReference>